<accession>A0ABW5AAF7</accession>
<evidence type="ECO:0000313" key="1">
    <source>
        <dbReference type="EMBL" id="MFD2175178.1"/>
    </source>
</evidence>
<evidence type="ECO:0000313" key="2">
    <source>
        <dbReference type="Proteomes" id="UP001597413"/>
    </source>
</evidence>
<dbReference type="Gene3D" id="3.30.2000.30">
    <property type="match status" value="1"/>
</dbReference>
<sequence length="135" mass="13882">MSYAAAGALQAALYQHLLADVALGALVGPAIYDAMPPGPVSGTYVSLGPEEVVDASDQSGAGARHDVVISVITDAAGFAGAKAVAAAISDALEGARLTLARGHLVGLWFVRARARRVEKADARRIDLTFRARVEA</sequence>
<dbReference type="EMBL" id="JBHUIX010000013">
    <property type="protein sequence ID" value="MFD2175178.1"/>
    <property type="molecule type" value="Genomic_DNA"/>
</dbReference>
<proteinExistence type="predicted"/>
<dbReference type="InterPro" id="IPR053745">
    <property type="entry name" value="Viral_Tail_Comp_sf"/>
</dbReference>
<dbReference type="Proteomes" id="UP001597413">
    <property type="component" value="Unassembled WGS sequence"/>
</dbReference>
<dbReference type="InterPro" id="IPR021508">
    <property type="entry name" value="Gp17-like"/>
</dbReference>
<dbReference type="Pfam" id="PF11367">
    <property type="entry name" value="Tail_completion_gp17"/>
    <property type="match status" value="1"/>
</dbReference>
<comment type="caution">
    <text evidence="1">The sequence shown here is derived from an EMBL/GenBank/DDBJ whole genome shotgun (WGS) entry which is preliminary data.</text>
</comment>
<gene>
    <name evidence="1" type="ORF">ACFSM0_13865</name>
</gene>
<keyword evidence="2" id="KW-1185">Reference proteome</keyword>
<dbReference type="RefSeq" id="WP_377391476.1">
    <property type="nucleotide sequence ID" value="NZ_JBHUIX010000013.1"/>
</dbReference>
<reference evidence="2" key="1">
    <citation type="journal article" date="2019" name="Int. J. Syst. Evol. Microbiol.">
        <title>The Global Catalogue of Microorganisms (GCM) 10K type strain sequencing project: providing services to taxonomists for standard genome sequencing and annotation.</title>
        <authorList>
            <consortium name="The Broad Institute Genomics Platform"/>
            <consortium name="The Broad Institute Genome Sequencing Center for Infectious Disease"/>
            <person name="Wu L."/>
            <person name="Ma J."/>
        </authorList>
    </citation>
    <scope>NUCLEOTIDE SEQUENCE [LARGE SCALE GENOMIC DNA]</scope>
    <source>
        <strain evidence="2">CCUG 55131</strain>
    </source>
</reference>
<organism evidence="1 2">
    <name type="scientific">Rhodobacter lacus</name>
    <dbReference type="NCBI Taxonomy" id="1641972"/>
    <lineage>
        <taxon>Bacteria</taxon>
        <taxon>Pseudomonadati</taxon>
        <taxon>Pseudomonadota</taxon>
        <taxon>Alphaproteobacteria</taxon>
        <taxon>Rhodobacterales</taxon>
        <taxon>Rhodobacter group</taxon>
        <taxon>Rhodobacter</taxon>
    </lineage>
</organism>
<protein>
    <submittedName>
        <fullName evidence="1">DUF3168 domain-containing protein</fullName>
    </submittedName>
</protein>
<name>A0ABW5AAF7_9RHOB</name>